<dbReference type="AlphaFoldDB" id="A0AA82N860"/>
<accession>A0AA82N860</accession>
<evidence type="ECO:0000313" key="2">
    <source>
        <dbReference type="Proteomes" id="UP000008854"/>
    </source>
</evidence>
<organism evidence="2 3">
    <name type="scientific">Schistosoma mansoni</name>
    <name type="common">Blood fluke</name>
    <dbReference type="NCBI Taxonomy" id="6183"/>
    <lineage>
        <taxon>Eukaryota</taxon>
        <taxon>Metazoa</taxon>
        <taxon>Spiralia</taxon>
        <taxon>Lophotrochozoa</taxon>
        <taxon>Platyhelminthes</taxon>
        <taxon>Trematoda</taxon>
        <taxon>Digenea</taxon>
        <taxon>Strigeidida</taxon>
        <taxon>Schistosomatoidea</taxon>
        <taxon>Schistosomatidae</taxon>
        <taxon>Schistosoma</taxon>
    </lineage>
</organism>
<keyword evidence="2" id="KW-1185">Reference proteome</keyword>
<feature type="chain" id="PRO_5041707161" evidence="1">
    <location>
        <begin position="19"/>
        <end position="291"/>
    </location>
</feature>
<keyword evidence="1" id="KW-0732">Signal</keyword>
<sequence length="291" mass="33187">MRYMISSAQLILFNLVVSLTSNVFNPCSKIDSERDGRLVFGGESHEYIQYYYYSRMIRLNQPSPFVNGTFQKLVGDHGWIPDFPLQFYGANVTRVEMTDEGLIRMYEHGYIGTIDHFISGFVPSECHISIEGNLLALKWTFHVSEGTFKTTTLIHSNGKISFYYDNVPWGYEKYQLQFVGFYSCEGGATISVETVVDKKWVKSGTLVEYEVSGDCAIHNSIETCQSSATSNTRCFWCERANRCIVDNNKDNHDFKVNGCQIGNMRTERNEGNGQRESHHTLPSSYLNLCLP</sequence>
<name>A0AA82N860_SCHMA</name>
<dbReference type="WBParaSite" id="Smp_350100.1">
    <property type="protein sequence ID" value="Smp_350100.1"/>
    <property type="gene ID" value="Smp_350100"/>
</dbReference>
<protein>
    <submittedName>
        <fullName evidence="3">Uncharacterized protein</fullName>
    </submittedName>
</protein>
<evidence type="ECO:0000256" key="1">
    <source>
        <dbReference type="SAM" id="SignalP"/>
    </source>
</evidence>
<dbReference type="Proteomes" id="UP000008854">
    <property type="component" value="Unassembled WGS sequence"/>
</dbReference>
<evidence type="ECO:0000313" key="3">
    <source>
        <dbReference type="WBParaSite" id="Smp_350100.1"/>
    </source>
</evidence>
<reference evidence="2" key="1">
    <citation type="journal article" date="2012" name="PLoS Negl. Trop. Dis.">
        <title>A systematically improved high quality genome and transcriptome of the human blood fluke Schistosoma mansoni.</title>
        <authorList>
            <person name="Protasio A.V."/>
            <person name="Tsai I.J."/>
            <person name="Babbage A."/>
            <person name="Nichol S."/>
            <person name="Hunt M."/>
            <person name="Aslett M.A."/>
            <person name="De Silva N."/>
            <person name="Velarde G.S."/>
            <person name="Anderson T.J."/>
            <person name="Clark R.C."/>
            <person name="Davidson C."/>
            <person name="Dillon G.P."/>
            <person name="Holroyd N.E."/>
            <person name="LoVerde P.T."/>
            <person name="Lloyd C."/>
            <person name="McQuillan J."/>
            <person name="Oliveira G."/>
            <person name="Otto T.D."/>
            <person name="Parker-Manuel S.J."/>
            <person name="Quail M.A."/>
            <person name="Wilson R.A."/>
            <person name="Zerlotini A."/>
            <person name="Dunne D.W."/>
            <person name="Berriman M."/>
        </authorList>
    </citation>
    <scope>NUCLEOTIDE SEQUENCE [LARGE SCALE GENOMIC DNA]</scope>
    <source>
        <strain evidence="2">Puerto Rican</strain>
    </source>
</reference>
<proteinExistence type="predicted"/>
<reference evidence="3" key="2">
    <citation type="submission" date="2023-11" db="UniProtKB">
        <authorList>
            <consortium name="WormBaseParasite"/>
        </authorList>
    </citation>
    <scope>IDENTIFICATION</scope>
    <source>
        <strain evidence="3">Puerto Rican</strain>
    </source>
</reference>
<feature type="signal peptide" evidence="1">
    <location>
        <begin position="1"/>
        <end position="18"/>
    </location>
</feature>